<dbReference type="Proteomes" id="UP000662088">
    <property type="component" value="Unassembled WGS sequence"/>
</dbReference>
<feature type="domain" description="DUF1659" evidence="1">
    <location>
        <begin position="2"/>
        <end position="72"/>
    </location>
</feature>
<dbReference type="Pfam" id="PF07872">
    <property type="entry name" value="DUF1659"/>
    <property type="match status" value="1"/>
</dbReference>
<gene>
    <name evidence="2" type="ORF">H8R92_12695</name>
</gene>
<reference evidence="2" key="1">
    <citation type="submission" date="2020-08" db="EMBL/GenBank/DDBJ databases">
        <title>Genome public.</title>
        <authorList>
            <person name="Liu C."/>
            <person name="Sun Q."/>
        </authorList>
    </citation>
    <scope>NUCLEOTIDE SEQUENCE</scope>
    <source>
        <strain evidence="2">NSJ-42</strain>
    </source>
</reference>
<evidence type="ECO:0000313" key="3">
    <source>
        <dbReference type="Proteomes" id="UP000662088"/>
    </source>
</evidence>
<sequence length="99" mass="10859">MAVSKELMTTTLSIEVESGVDKDGNPSYKKKNFSGINGDATPEALATVADAIKLVLANQTRYTLVNEISMLENNAYLINSNLIERRKKHGILITNGLFM</sequence>
<dbReference type="InterPro" id="IPR012454">
    <property type="entry name" value="DUF1659"/>
</dbReference>
<dbReference type="AlphaFoldDB" id="A0A8I0A8Y4"/>
<protein>
    <submittedName>
        <fullName evidence="2">DUF1659 domain-containing protein</fullName>
    </submittedName>
</protein>
<evidence type="ECO:0000313" key="2">
    <source>
        <dbReference type="EMBL" id="MBC5641220.1"/>
    </source>
</evidence>
<keyword evidence="3" id="KW-1185">Reference proteome</keyword>
<dbReference type="RefSeq" id="WP_186835643.1">
    <property type="nucleotide sequence ID" value="NZ_JACOOQ010000029.1"/>
</dbReference>
<name>A0A8I0A8Y4_9CLOT</name>
<dbReference type="EMBL" id="JACOOQ010000029">
    <property type="protein sequence ID" value="MBC5641220.1"/>
    <property type="molecule type" value="Genomic_DNA"/>
</dbReference>
<accession>A0A8I0A8Y4</accession>
<evidence type="ECO:0000259" key="1">
    <source>
        <dbReference type="Pfam" id="PF07872"/>
    </source>
</evidence>
<organism evidence="2 3">
    <name type="scientific">Clostridium lentum</name>
    <dbReference type="NCBI Taxonomy" id="2763037"/>
    <lineage>
        <taxon>Bacteria</taxon>
        <taxon>Bacillati</taxon>
        <taxon>Bacillota</taxon>
        <taxon>Clostridia</taxon>
        <taxon>Eubacteriales</taxon>
        <taxon>Clostridiaceae</taxon>
        <taxon>Clostridium</taxon>
    </lineage>
</organism>
<proteinExistence type="predicted"/>
<comment type="caution">
    <text evidence="2">The sequence shown here is derived from an EMBL/GenBank/DDBJ whole genome shotgun (WGS) entry which is preliminary data.</text>
</comment>